<dbReference type="InterPro" id="IPR002156">
    <property type="entry name" value="RNaseH_domain"/>
</dbReference>
<organism evidence="2 3">
    <name type="scientific">Dendrobium catenatum</name>
    <dbReference type="NCBI Taxonomy" id="906689"/>
    <lineage>
        <taxon>Eukaryota</taxon>
        <taxon>Viridiplantae</taxon>
        <taxon>Streptophyta</taxon>
        <taxon>Embryophyta</taxon>
        <taxon>Tracheophyta</taxon>
        <taxon>Spermatophyta</taxon>
        <taxon>Magnoliopsida</taxon>
        <taxon>Liliopsida</taxon>
        <taxon>Asparagales</taxon>
        <taxon>Orchidaceae</taxon>
        <taxon>Epidendroideae</taxon>
        <taxon>Malaxideae</taxon>
        <taxon>Dendrobiinae</taxon>
        <taxon>Dendrobium</taxon>
    </lineage>
</organism>
<reference evidence="2 3" key="1">
    <citation type="journal article" date="2016" name="Sci. Rep.">
        <title>The Dendrobium catenatum Lindl. genome sequence provides insights into polysaccharide synthase, floral development and adaptive evolution.</title>
        <authorList>
            <person name="Zhang G.Q."/>
            <person name="Xu Q."/>
            <person name="Bian C."/>
            <person name="Tsai W.C."/>
            <person name="Yeh C.M."/>
            <person name="Liu K.W."/>
            <person name="Yoshida K."/>
            <person name="Zhang L.S."/>
            <person name="Chang S.B."/>
            <person name="Chen F."/>
            <person name="Shi Y."/>
            <person name="Su Y.Y."/>
            <person name="Zhang Y.Q."/>
            <person name="Chen L.J."/>
            <person name="Yin Y."/>
            <person name="Lin M."/>
            <person name="Huang H."/>
            <person name="Deng H."/>
            <person name="Wang Z.W."/>
            <person name="Zhu S.L."/>
            <person name="Zhao X."/>
            <person name="Deng C."/>
            <person name="Niu S.C."/>
            <person name="Huang J."/>
            <person name="Wang M."/>
            <person name="Liu G.H."/>
            <person name="Yang H.J."/>
            <person name="Xiao X.J."/>
            <person name="Hsiao Y.Y."/>
            <person name="Wu W.L."/>
            <person name="Chen Y.Y."/>
            <person name="Mitsuda N."/>
            <person name="Ohme-Takagi M."/>
            <person name="Luo Y.B."/>
            <person name="Van de Peer Y."/>
            <person name="Liu Z.J."/>
        </authorList>
    </citation>
    <scope>NUCLEOTIDE SEQUENCE [LARGE SCALE GENOMIC DNA]</scope>
    <source>
        <tissue evidence="2">The whole plant</tissue>
    </source>
</reference>
<proteinExistence type="predicted"/>
<evidence type="ECO:0000313" key="2">
    <source>
        <dbReference type="EMBL" id="PKU73051.1"/>
    </source>
</evidence>
<keyword evidence="3" id="KW-1185">Reference proteome</keyword>
<protein>
    <submittedName>
        <fullName evidence="2">Ribonuclease H protein</fullName>
    </submittedName>
</protein>
<sequence length="171" mass="19397">MEKIVRWVKSVFPFVKMNSDGSVGSNMAGMGGIIRNFKRDVLIAFAGPLHHCKVLFVEMMGLSYGLELCYRMGFNNVAIEVDALSLIHLIRKNTMSDPEFFYNIRKIKCLLDGLNFSLNHIFREGNACADFLAKKGSQINGVEEFSNITLPQQLRGLVRLDKLGILYIRYI</sequence>
<dbReference type="PANTHER" id="PTHR47723:SF19">
    <property type="entry name" value="POLYNUCLEOTIDYL TRANSFERASE, RIBONUCLEASE H-LIKE SUPERFAMILY PROTEIN"/>
    <property type="match status" value="1"/>
</dbReference>
<dbReference type="GO" id="GO:0003676">
    <property type="term" value="F:nucleic acid binding"/>
    <property type="evidence" value="ECO:0007669"/>
    <property type="project" value="InterPro"/>
</dbReference>
<dbReference type="EMBL" id="KZ502791">
    <property type="protein sequence ID" value="PKU73051.1"/>
    <property type="molecule type" value="Genomic_DNA"/>
</dbReference>
<dbReference type="SUPFAM" id="SSF53098">
    <property type="entry name" value="Ribonuclease H-like"/>
    <property type="match status" value="1"/>
</dbReference>
<dbReference type="Gene3D" id="3.30.420.10">
    <property type="entry name" value="Ribonuclease H-like superfamily/Ribonuclease H"/>
    <property type="match status" value="1"/>
</dbReference>
<dbReference type="InterPro" id="IPR036397">
    <property type="entry name" value="RNaseH_sf"/>
</dbReference>
<dbReference type="InterPro" id="IPR012337">
    <property type="entry name" value="RNaseH-like_sf"/>
</dbReference>
<name>A0A2I0WBL3_9ASPA</name>
<feature type="domain" description="RNase H type-1" evidence="1">
    <location>
        <begin position="18"/>
        <end position="135"/>
    </location>
</feature>
<dbReference type="InterPro" id="IPR053151">
    <property type="entry name" value="RNase_H-like"/>
</dbReference>
<dbReference type="CDD" id="cd06222">
    <property type="entry name" value="RNase_H_like"/>
    <property type="match status" value="1"/>
</dbReference>
<dbReference type="InterPro" id="IPR044730">
    <property type="entry name" value="RNase_H-like_dom_plant"/>
</dbReference>
<gene>
    <name evidence="2" type="ORF">MA16_Dca019254</name>
</gene>
<evidence type="ECO:0000259" key="1">
    <source>
        <dbReference type="Pfam" id="PF13456"/>
    </source>
</evidence>
<reference evidence="2 3" key="2">
    <citation type="journal article" date="2017" name="Nature">
        <title>The Apostasia genome and the evolution of orchids.</title>
        <authorList>
            <person name="Zhang G.Q."/>
            <person name="Liu K.W."/>
            <person name="Li Z."/>
            <person name="Lohaus R."/>
            <person name="Hsiao Y.Y."/>
            <person name="Niu S.C."/>
            <person name="Wang J.Y."/>
            <person name="Lin Y.C."/>
            <person name="Xu Q."/>
            <person name="Chen L.J."/>
            <person name="Yoshida K."/>
            <person name="Fujiwara S."/>
            <person name="Wang Z.W."/>
            <person name="Zhang Y.Q."/>
            <person name="Mitsuda N."/>
            <person name="Wang M."/>
            <person name="Liu G.H."/>
            <person name="Pecoraro L."/>
            <person name="Huang H.X."/>
            <person name="Xiao X.J."/>
            <person name="Lin M."/>
            <person name="Wu X.Y."/>
            <person name="Wu W.L."/>
            <person name="Chen Y.Y."/>
            <person name="Chang S.B."/>
            <person name="Sakamoto S."/>
            <person name="Ohme-Takagi M."/>
            <person name="Yagi M."/>
            <person name="Zeng S.J."/>
            <person name="Shen C.Y."/>
            <person name="Yeh C.M."/>
            <person name="Luo Y.B."/>
            <person name="Tsai W.C."/>
            <person name="Van de Peer Y."/>
            <person name="Liu Z.J."/>
        </authorList>
    </citation>
    <scope>NUCLEOTIDE SEQUENCE [LARGE SCALE GENOMIC DNA]</scope>
    <source>
        <tissue evidence="2">The whole plant</tissue>
    </source>
</reference>
<dbReference type="PANTHER" id="PTHR47723">
    <property type="entry name" value="OS05G0353850 PROTEIN"/>
    <property type="match status" value="1"/>
</dbReference>
<dbReference type="Proteomes" id="UP000233837">
    <property type="component" value="Unassembled WGS sequence"/>
</dbReference>
<evidence type="ECO:0000313" key="3">
    <source>
        <dbReference type="Proteomes" id="UP000233837"/>
    </source>
</evidence>
<accession>A0A2I0WBL3</accession>
<dbReference type="GO" id="GO:0004523">
    <property type="term" value="F:RNA-DNA hybrid ribonuclease activity"/>
    <property type="evidence" value="ECO:0007669"/>
    <property type="project" value="InterPro"/>
</dbReference>
<dbReference type="AlphaFoldDB" id="A0A2I0WBL3"/>
<dbReference type="Pfam" id="PF13456">
    <property type="entry name" value="RVT_3"/>
    <property type="match status" value="1"/>
</dbReference>